<feature type="transmembrane region" description="Helical" evidence="9">
    <location>
        <begin position="498"/>
        <end position="515"/>
    </location>
</feature>
<dbReference type="PATRIC" id="fig|162209.4.peg.940"/>
<accession>A0A0U2MUR9</accession>
<dbReference type="Pfam" id="PF00753">
    <property type="entry name" value="Lactamase_B"/>
    <property type="match status" value="1"/>
</dbReference>
<keyword evidence="4 9" id="KW-1133">Transmembrane helix</keyword>
<dbReference type="AlphaFoldDB" id="A0A0U2MUR9"/>
<dbReference type="InterPro" id="IPR001279">
    <property type="entry name" value="Metallo-B-lactamas"/>
</dbReference>
<evidence type="ECO:0000259" key="10">
    <source>
        <dbReference type="SMART" id="SM00849"/>
    </source>
</evidence>
<evidence type="ECO:0000256" key="8">
    <source>
        <dbReference type="ARBA" id="ARBA00048505"/>
    </source>
</evidence>
<gene>
    <name evidence="11" type="ORF">IJ22_08810</name>
</gene>
<feature type="transmembrane region" description="Helical" evidence="9">
    <location>
        <begin position="271"/>
        <end position="293"/>
    </location>
</feature>
<comment type="catalytic activity">
    <reaction evidence="6">
        <text>3',5'-cyclic CMP + H2O = CMP + H(+)</text>
        <dbReference type="Rhea" id="RHEA:72675"/>
        <dbReference type="ChEBI" id="CHEBI:15377"/>
        <dbReference type="ChEBI" id="CHEBI:15378"/>
        <dbReference type="ChEBI" id="CHEBI:58003"/>
        <dbReference type="ChEBI" id="CHEBI:60377"/>
    </reaction>
    <physiologicalReaction direction="left-to-right" evidence="6">
        <dbReference type="Rhea" id="RHEA:72676"/>
    </physiologicalReaction>
</comment>
<evidence type="ECO:0000256" key="4">
    <source>
        <dbReference type="ARBA" id="ARBA00022989"/>
    </source>
</evidence>
<feature type="transmembrane region" description="Helical" evidence="9">
    <location>
        <begin position="545"/>
        <end position="566"/>
    </location>
</feature>
<comment type="function">
    <text evidence="7">Counteracts the endogenous Pycsar antiviral defense system. Phosphodiesterase that enables metal-dependent hydrolysis of host cyclic nucleotide Pycsar defense signals such as cCMP and cUMP.</text>
</comment>
<feature type="transmembrane region" description="Helical" evidence="9">
    <location>
        <begin position="432"/>
        <end position="455"/>
    </location>
</feature>
<evidence type="ECO:0000256" key="1">
    <source>
        <dbReference type="ARBA" id="ARBA00004651"/>
    </source>
</evidence>
<keyword evidence="2" id="KW-1003">Cell membrane</keyword>
<evidence type="ECO:0000256" key="6">
    <source>
        <dbReference type="ARBA" id="ARBA00034221"/>
    </source>
</evidence>
<feature type="domain" description="Metallo-beta-lactamase" evidence="10">
    <location>
        <begin position="584"/>
        <end position="789"/>
    </location>
</feature>
<feature type="transmembrane region" description="Helical" evidence="9">
    <location>
        <begin position="346"/>
        <end position="364"/>
    </location>
</feature>
<comment type="subcellular location">
    <subcellularLocation>
        <location evidence="1">Cell membrane</location>
        <topology evidence="1">Multi-pass membrane protein</topology>
    </subcellularLocation>
</comment>
<comment type="catalytic activity">
    <reaction evidence="8">
        <text>3',5'-cyclic UMP + H2O = UMP + H(+)</text>
        <dbReference type="Rhea" id="RHEA:70575"/>
        <dbReference type="ChEBI" id="CHEBI:15377"/>
        <dbReference type="ChEBI" id="CHEBI:15378"/>
        <dbReference type="ChEBI" id="CHEBI:57865"/>
        <dbReference type="ChEBI" id="CHEBI:184387"/>
    </reaction>
    <physiologicalReaction direction="left-to-right" evidence="8">
        <dbReference type="Rhea" id="RHEA:70576"/>
    </physiologicalReaction>
</comment>
<feature type="transmembrane region" description="Helical" evidence="9">
    <location>
        <begin position="400"/>
        <end position="420"/>
    </location>
</feature>
<dbReference type="KEGG" id="pnp:IJ22_08810"/>
<dbReference type="InterPro" id="IPR036866">
    <property type="entry name" value="RibonucZ/Hydroxyglut_hydro"/>
</dbReference>
<dbReference type="GO" id="GO:0005886">
    <property type="term" value="C:plasma membrane"/>
    <property type="evidence" value="ECO:0007669"/>
    <property type="project" value="UniProtKB-SubCell"/>
</dbReference>
<evidence type="ECO:0000256" key="5">
    <source>
        <dbReference type="ARBA" id="ARBA00023136"/>
    </source>
</evidence>
<dbReference type="Gene3D" id="3.60.15.10">
    <property type="entry name" value="Ribonuclease Z/Hydroxyacylglutathione hydrolase-like"/>
    <property type="match status" value="1"/>
</dbReference>
<dbReference type="SUPFAM" id="SSF56281">
    <property type="entry name" value="Metallo-hydrolase/oxidoreductase"/>
    <property type="match status" value="1"/>
</dbReference>
<proteinExistence type="predicted"/>
<keyword evidence="3 9" id="KW-0812">Transmembrane</keyword>
<protein>
    <submittedName>
        <fullName evidence="11">Competence protein ComEC</fullName>
    </submittedName>
</protein>
<dbReference type="InterPro" id="IPR004477">
    <property type="entry name" value="ComEC_N"/>
</dbReference>
<dbReference type="PANTHER" id="PTHR30619">
    <property type="entry name" value="DNA INTERNALIZATION/COMPETENCE PROTEIN COMEC/REC2"/>
    <property type="match status" value="1"/>
</dbReference>
<dbReference type="EMBL" id="CP013652">
    <property type="protein sequence ID" value="ALS21263.1"/>
    <property type="molecule type" value="Genomic_DNA"/>
</dbReference>
<dbReference type="SMART" id="SM00849">
    <property type="entry name" value="Lactamase_B"/>
    <property type="match status" value="1"/>
</dbReference>
<dbReference type="InterPro" id="IPR035681">
    <property type="entry name" value="ComA-like_MBL"/>
</dbReference>
<feature type="transmembrane region" description="Helical" evidence="9">
    <location>
        <begin position="39"/>
        <end position="55"/>
    </location>
</feature>
<dbReference type="NCBIfam" id="TIGR00360">
    <property type="entry name" value="ComEC_N-term"/>
    <property type="match status" value="1"/>
</dbReference>
<feature type="transmembrane region" description="Helical" evidence="9">
    <location>
        <begin position="462"/>
        <end position="478"/>
    </location>
</feature>
<name>A0A0U2MUR9_9BACL</name>
<evidence type="ECO:0000313" key="11">
    <source>
        <dbReference type="EMBL" id="ALS21263.1"/>
    </source>
</evidence>
<evidence type="ECO:0000313" key="12">
    <source>
        <dbReference type="Proteomes" id="UP000061660"/>
    </source>
</evidence>
<dbReference type="InterPro" id="IPR052159">
    <property type="entry name" value="Competence_DNA_uptake"/>
</dbReference>
<dbReference type="InterPro" id="IPR025405">
    <property type="entry name" value="DUF4131"/>
</dbReference>
<dbReference type="CDD" id="cd07731">
    <property type="entry name" value="ComA-like_MBL-fold"/>
    <property type="match status" value="1"/>
</dbReference>
<feature type="transmembrane region" description="Helical" evidence="9">
    <location>
        <begin position="61"/>
        <end position="79"/>
    </location>
</feature>
<dbReference type="Pfam" id="PF03772">
    <property type="entry name" value="Competence"/>
    <property type="match status" value="1"/>
</dbReference>
<feature type="transmembrane region" description="Helical" evidence="9">
    <location>
        <begin position="313"/>
        <end position="339"/>
    </location>
</feature>
<evidence type="ECO:0000256" key="9">
    <source>
        <dbReference type="SAM" id="Phobius"/>
    </source>
</evidence>
<dbReference type="RefSeq" id="WP_335338479.1">
    <property type="nucleotide sequence ID" value="NZ_CP013652.1"/>
</dbReference>
<sequence>MANRRELTGIGRRPIVMLALCWTLGYAVALVYPMAWMNLFLAFGAGIFCCLVLMLKPRGSAWFAGMLIALAAAGWYGEYDAGNRSLIRLEAEETNGAGFRGRIMTPVEVDGDRVSFQAKADRVSLAEGFPPENGGRGELVQFSIRLVKQEEQEMAKHWQRGDKIELEGTLLRLGEARNFGGFDYRDYLRFQHIHWQMTAKGLDGISVTPPAFGEWGGWLVLRANDRFREQLAAKVEQLFPEEQSGFMKGMLIGLEDDIDPELFDQFSRLGLTHIIAISGLNVAIFLACLIWLMRRCGFTRETYLLTAIALMPVYIAVTGAAPSIVRAGIMAMIGLYAAYRHRLKDGLHIALIAGVGMLIWEPYYLVNVSFQLSFLVTLGIILGVPAMNKLLPLKRPRLRDAVSITVVAQFVSFPLTIYYFSQFSLLSFAANFLLVPVFSMIVMPAGTAAMLLSFLSLYIAKPFAWFVSQVNTLLFWIVDGSSRSEWFQTIWPSPEPVWILMYYGLLALLVVLMLGERDSQEAGEKTEPMLYTMAEHRGRERARRWIRYVLLPAVIVSFAAVLWTGYDPRREKAEGRVHFIDVGQGDSILIQPPGNGGSLLIDGGGTLSFRKPGEEWKQRRDPYEVGRKLLVPLLKKRGVQTIDELILTHQDVDHFGGLQAVIEQIPVKRLIFNGTLKPAAGVEKLFQTALDRGIQLVDARAGDRLEKGQGTVLHFLYPFREADGSGLRLEQDQNPSSIVFLMEMSGTRWLFAGDIGEGAERKLLERWSALEPGTSKLLEPPVDVLKVAHHGSKSSTSELWLRAWRPRHAVISAGVKNVYGHPHPSVLERLAAHRVSVHRTDRHGEVQMTVREGKIYMRTKMKE</sequence>
<evidence type="ECO:0000256" key="2">
    <source>
        <dbReference type="ARBA" id="ARBA00022475"/>
    </source>
</evidence>
<dbReference type="Pfam" id="PF13567">
    <property type="entry name" value="DUF4131"/>
    <property type="match status" value="1"/>
</dbReference>
<reference evidence="12" key="1">
    <citation type="submission" date="2015-12" db="EMBL/GenBank/DDBJ databases">
        <title>Complete genome sequences of two moderately thermophilic Paenibacillus species.</title>
        <authorList>
            <person name="Butler R.III."/>
            <person name="Wang J."/>
            <person name="Stark B.C."/>
            <person name="Pombert J.-F."/>
        </authorList>
    </citation>
    <scope>NUCLEOTIDE SEQUENCE [LARGE SCALE GENOMIC DNA]</scope>
    <source>
        <strain evidence="12">32O-Y</strain>
    </source>
</reference>
<organism evidence="11 12">
    <name type="scientific">Paenibacillus naphthalenovorans</name>
    <dbReference type="NCBI Taxonomy" id="162209"/>
    <lineage>
        <taxon>Bacteria</taxon>
        <taxon>Bacillati</taxon>
        <taxon>Bacillota</taxon>
        <taxon>Bacilli</taxon>
        <taxon>Bacillales</taxon>
        <taxon>Paenibacillaceae</taxon>
        <taxon>Paenibacillus</taxon>
    </lineage>
</organism>
<reference evidence="11 12" key="2">
    <citation type="journal article" date="2016" name="Genome Announc.">
        <title>Complete Genome Sequences of Two Interactive Moderate Thermophiles, Paenibacillus napthalenovorans 32O-Y and Paenibacillus sp. 32O-W.</title>
        <authorList>
            <person name="Butler R.R.III."/>
            <person name="Wang J."/>
            <person name="Stark B.C."/>
            <person name="Pombert J.F."/>
        </authorList>
    </citation>
    <scope>NUCLEOTIDE SEQUENCE [LARGE SCALE GENOMIC DNA]</scope>
    <source>
        <strain evidence="11 12">32O-Y</strain>
    </source>
</reference>
<dbReference type="STRING" id="162209.IJ22_08810"/>
<keyword evidence="5 9" id="KW-0472">Membrane</keyword>
<dbReference type="Proteomes" id="UP000061660">
    <property type="component" value="Chromosome"/>
</dbReference>
<feature type="transmembrane region" description="Helical" evidence="9">
    <location>
        <begin position="15"/>
        <end position="32"/>
    </location>
</feature>
<feature type="transmembrane region" description="Helical" evidence="9">
    <location>
        <begin position="370"/>
        <end position="388"/>
    </location>
</feature>
<evidence type="ECO:0000256" key="7">
    <source>
        <dbReference type="ARBA" id="ARBA00034301"/>
    </source>
</evidence>
<evidence type="ECO:0000256" key="3">
    <source>
        <dbReference type="ARBA" id="ARBA00022692"/>
    </source>
</evidence>
<keyword evidence="12" id="KW-1185">Reference proteome</keyword>
<dbReference type="PANTHER" id="PTHR30619:SF1">
    <property type="entry name" value="RECOMBINATION PROTEIN 2"/>
    <property type="match status" value="1"/>
</dbReference>